<dbReference type="OrthoDB" id="122000at2759"/>
<gene>
    <name evidence="1" type="ORF">CCR75_008012</name>
</gene>
<accession>A0A976FEX2</accession>
<name>A0A976FEX2_BRELC</name>
<dbReference type="AlphaFoldDB" id="A0A976FEX2"/>
<dbReference type="Proteomes" id="UP000294530">
    <property type="component" value="Unassembled WGS sequence"/>
</dbReference>
<dbReference type="EMBL" id="SHOA02000001">
    <property type="protein sequence ID" value="TDH65453.1"/>
    <property type="molecule type" value="Genomic_DNA"/>
</dbReference>
<evidence type="ECO:0000313" key="2">
    <source>
        <dbReference type="Proteomes" id="UP000294530"/>
    </source>
</evidence>
<organism evidence="1 2">
    <name type="scientific">Bremia lactucae</name>
    <name type="common">Lettuce downy mildew</name>
    <dbReference type="NCBI Taxonomy" id="4779"/>
    <lineage>
        <taxon>Eukaryota</taxon>
        <taxon>Sar</taxon>
        <taxon>Stramenopiles</taxon>
        <taxon>Oomycota</taxon>
        <taxon>Peronosporomycetes</taxon>
        <taxon>Peronosporales</taxon>
        <taxon>Peronosporaceae</taxon>
        <taxon>Bremia</taxon>
    </lineage>
</organism>
<protein>
    <submittedName>
        <fullName evidence="1">Uncharacterized protein</fullName>
    </submittedName>
</protein>
<sequence>MNATKTERTMVARRSCSDDDQTDLAIEDGWRQTIKLGSELGDKEDISRRKFLATAAPRRLWTIWSRSSNL</sequence>
<proteinExistence type="predicted"/>
<comment type="caution">
    <text evidence="1">The sequence shown here is derived from an EMBL/GenBank/DDBJ whole genome shotgun (WGS) entry which is preliminary data.</text>
</comment>
<dbReference type="GeneID" id="94351738"/>
<dbReference type="RefSeq" id="XP_067814952.1">
    <property type="nucleotide sequence ID" value="XM_067966067.1"/>
</dbReference>
<evidence type="ECO:0000313" key="1">
    <source>
        <dbReference type="EMBL" id="TDH65453.1"/>
    </source>
</evidence>
<keyword evidence="2" id="KW-1185">Reference proteome</keyword>
<reference evidence="1 2" key="1">
    <citation type="journal article" date="2021" name="Genome Biol.">
        <title>AFLAP: assembly-free linkage analysis pipeline using k-mers from genome sequencing data.</title>
        <authorList>
            <person name="Fletcher K."/>
            <person name="Zhang L."/>
            <person name="Gil J."/>
            <person name="Han R."/>
            <person name="Cavanaugh K."/>
            <person name="Michelmore R."/>
        </authorList>
    </citation>
    <scope>NUCLEOTIDE SEQUENCE [LARGE SCALE GENOMIC DNA]</scope>
    <source>
        <strain evidence="1 2">SF5</strain>
    </source>
</reference>
<dbReference type="KEGG" id="blac:94351738"/>